<keyword evidence="3" id="KW-1185">Reference proteome</keyword>
<name>A0A840I291_9PROT</name>
<dbReference type="PANTHER" id="PTHR37809">
    <property type="entry name" value="RIBOSOMAL PROTEIN S12 METHYLTHIOTRANSFERASE ACCESSORY FACTOR YCAO"/>
    <property type="match status" value="1"/>
</dbReference>
<sequence>MIRSPLPLPPAARAYVDALPPGDWWFFDQAPIDRAGVPAFAAAFLPDDPGAACTPLQINTGYGEEPEQAMIAAAAEAYEWISARTGLVGREVVRGSYDELVRVHGEAAVADPLRLCLPAGSPVERTTPLAWTRGQRMLSGEEALVPLDLVALAKDQLPEGYEPFTTLITNGLGAGPTREWAASHGLFELLQRDGNGLRFRALDAGLAIDMESAPEGVRRLYDDLRAKGLEVVPKLATTEFGTANVYVVGPDEDPSAPHVPIALTATGEGCDIDAARALRKALLEYAHARARKAVSHGTLEQVAPFLPDGYWARIEPIVRAQAHDAEARQVEGFRQWLKMSGAELKALLEDPMYRVRETVAFSALPRDDTQTPGGRGAVMAGRLQEAGMDPILVPYTAEDAPMQAVRVVCPGLEVETMSYYRIGERGAKKLIEADSPLIVWGEETETRRPVRMPPDGYDRLGAPPLLDTAAVDRTVGHLYPLYREPWEHQMIFRRDA</sequence>
<dbReference type="RefSeq" id="WP_183816194.1">
    <property type="nucleotide sequence ID" value="NZ_JACHOB010000001.1"/>
</dbReference>
<protein>
    <submittedName>
        <fullName evidence="2">Ribosomal protein S12 methylthiotransferase accessory factor</fullName>
    </submittedName>
</protein>
<dbReference type="EMBL" id="JACHOB010000001">
    <property type="protein sequence ID" value="MBB4658402.1"/>
    <property type="molecule type" value="Genomic_DNA"/>
</dbReference>
<keyword evidence="2" id="KW-0689">Ribosomal protein</keyword>
<keyword evidence="2" id="KW-0687">Ribonucleoprotein</keyword>
<dbReference type="PANTHER" id="PTHR37809:SF1">
    <property type="entry name" value="RIBOSOMAL PROTEIN S12 METHYLTHIOTRANSFERASE ACCESSORY FACTOR YCAO"/>
    <property type="match status" value="1"/>
</dbReference>
<dbReference type="AlphaFoldDB" id="A0A840I291"/>
<evidence type="ECO:0000259" key="1">
    <source>
        <dbReference type="PROSITE" id="PS51664"/>
    </source>
</evidence>
<keyword evidence="2" id="KW-0808">Transferase</keyword>
<dbReference type="Pfam" id="PF02624">
    <property type="entry name" value="YcaO"/>
    <property type="match status" value="1"/>
</dbReference>
<evidence type="ECO:0000313" key="3">
    <source>
        <dbReference type="Proteomes" id="UP000563524"/>
    </source>
</evidence>
<organism evidence="2 3">
    <name type="scientific">Parvularcula dongshanensis</name>
    <dbReference type="NCBI Taxonomy" id="1173995"/>
    <lineage>
        <taxon>Bacteria</taxon>
        <taxon>Pseudomonadati</taxon>
        <taxon>Pseudomonadota</taxon>
        <taxon>Alphaproteobacteria</taxon>
        <taxon>Parvularculales</taxon>
        <taxon>Parvularculaceae</taxon>
        <taxon>Parvularcula</taxon>
    </lineage>
</organism>
<accession>A0A840I291</accession>
<dbReference type="PROSITE" id="PS51664">
    <property type="entry name" value="YCAO"/>
    <property type="match status" value="1"/>
</dbReference>
<evidence type="ECO:0000313" key="2">
    <source>
        <dbReference type="EMBL" id="MBB4658402.1"/>
    </source>
</evidence>
<dbReference type="GO" id="GO:0005840">
    <property type="term" value="C:ribosome"/>
    <property type="evidence" value="ECO:0007669"/>
    <property type="project" value="UniProtKB-KW"/>
</dbReference>
<dbReference type="Gene3D" id="3.30.1330.230">
    <property type="match status" value="1"/>
</dbReference>
<dbReference type="Proteomes" id="UP000563524">
    <property type="component" value="Unassembled WGS sequence"/>
</dbReference>
<feature type="domain" description="YcaO" evidence="1">
    <location>
        <begin position="61"/>
        <end position="496"/>
    </location>
</feature>
<proteinExistence type="predicted"/>
<dbReference type="InterPro" id="IPR003776">
    <property type="entry name" value="YcaO-like_dom"/>
</dbReference>
<gene>
    <name evidence="2" type="ORF">GGQ59_000902</name>
</gene>
<dbReference type="GO" id="GO:0016740">
    <property type="term" value="F:transferase activity"/>
    <property type="evidence" value="ECO:0007669"/>
    <property type="project" value="UniProtKB-KW"/>
</dbReference>
<reference evidence="2 3" key="1">
    <citation type="submission" date="2020-08" db="EMBL/GenBank/DDBJ databases">
        <title>Genomic Encyclopedia of Type Strains, Phase IV (KMG-IV): sequencing the most valuable type-strain genomes for metagenomic binning, comparative biology and taxonomic classification.</title>
        <authorList>
            <person name="Goeker M."/>
        </authorList>
    </citation>
    <scope>NUCLEOTIDE SEQUENCE [LARGE SCALE GENOMIC DNA]</scope>
    <source>
        <strain evidence="2 3">DSM 102850</strain>
    </source>
</reference>
<comment type="caution">
    <text evidence="2">The sequence shown here is derived from an EMBL/GenBank/DDBJ whole genome shotgun (WGS) entry which is preliminary data.</text>
</comment>